<dbReference type="PANTHER" id="PTHR42648:SF26">
    <property type="entry name" value="INTEGRASE CATALYTIC DOMAIN-CONTAINING PROTEIN"/>
    <property type="match status" value="1"/>
</dbReference>
<feature type="region of interest" description="Disordered" evidence="1">
    <location>
        <begin position="137"/>
        <end position="219"/>
    </location>
</feature>
<feature type="compositionally biased region" description="Pro residues" evidence="1">
    <location>
        <begin position="205"/>
        <end position="214"/>
    </location>
</feature>
<feature type="compositionally biased region" description="Polar residues" evidence="1">
    <location>
        <begin position="169"/>
        <end position="186"/>
    </location>
</feature>
<organism evidence="3">
    <name type="scientific">Fagus sylvatica</name>
    <name type="common">Beechnut</name>
    <dbReference type="NCBI Taxonomy" id="28930"/>
    <lineage>
        <taxon>Eukaryota</taxon>
        <taxon>Viridiplantae</taxon>
        <taxon>Streptophyta</taxon>
        <taxon>Embryophyta</taxon>
        <taxon>Tracheophyta</taxon>
        <taxon>Spermatophyta</taxon>
        <taxon>Magnoliopsida</taxon>
        <taxon>eudicotyledons</taxon>
        <taxon>Gunneridae</taxon>
        <taxon>Pentapetalae</taxon>
        <taxon>rosids</taxon>
        <taxon>fabids</taxon>
        <taxon>Fagales</taxon>
        <taxon>Fagaceae</taxon>
        <taxon>Fagus</taxon>
    </lineage>
</organism>
<reference evidence="3" key="1">
    <citation type="submission" date="2018-02" db="EMBL/GenBank/DDBJ databases">
        <authorList>
            <person name="Cohen D.B."/>
            <person name="Kent A.D."/>
        </authorList>
    </citation>
    <scope>NUCLEOTIDE SEQUENCE</scope>
</reference>
<accession>A0A2N9GPX8</accession>
<dbReference type="EMBL" id="OIVN01002544">
    <property type="protein sequence ID" value="SPD04507.1"/>
    <property type="molecule type" value="Genomic_DNA"/>
</dbReference>
<evidence type="ECO:0000256" key="1">
    <source>
        <dbReference type="SAM" id="MobiDB-lite"/>
    </source>
</evidence>
<dbReference type="InterPro" id="IPR057670">
    <property type="entry name" value="SH3_retrovirus"/>
</dbReference>
<evidence type="ECO:0000313" key="3">
    <source>
        <dbReference type="EMBL" id="SPD04507.1"/>
    </source>
</evidence>
<name>A0A2N9GPX8_FAGSY</name>
<dbReference type="InterPro" id="IPR039537">
    <property type="entry name" value="Retrotran_Ty1/copia-like"/>
</dbReference>
<sequence>MPKPYWLEAFSTTAYLINRLPTPILNSTSPYKVLFNTHPDYSHLRTFGCACYPYLGPYKHDKLSPKSILCVFLGYSTHSKGYRCLDPKTNKIYTSRHVVFDESTFPFTSMVSTSPTLATHHQWVNLPILSQKLLSGPVSSPSSSLSPSPQPSISPPSISLPQPNSSPPTVQSEPMLNTPQSVTPPNHSIPDTPPPSSLPTTSVSPNPPSPPPYRLVPSHPMVTRLKSDLTRLKPITLLLPLRITSSSADDDNDSAKP</sequence>
<feature type="domain" description="Retroviral polymerase SH3-like" evidence="2">
    <location>
        <begin position="49"/>
        <end position="110"/>
    </location>
</feature>
<dbReference type="Pfam" id="PF25597">
    <property type="entry name" value="SH3_retrovirus"/>
    <property type="match status" value="1"/>
</dbReference>
<protein>
    <recommendedName>
        <fullName evidence="2">Retroviral polymerase SH3-like domain-containing protein</fullName>
    </recommendedName>
</protein>
<dbReference type="AlphaFoldDB" id="A0A2N9GPX8"/>
<evidence type="ECO:0000259" key="2">
    <source>
        <dbReference type="Pfam" id="PF25597"/>
    </source>
</evidence>
<gene>
    <name evidence="3" type="ORF">FSB_LOCUS32389</name>
</gene>
<proteinExistence type="predicted"/>
<dbReference type="PANTHER" id="PTHR42648">
    <property type="entry name" value="TRANSPOSASE, PUTATIVE-RELATED"/>
    <property type="match status" value="1"/>
</dbReference>